<feature type="compositionally biased region" description="Low complexity" evidence="1">
    <location>
        <begin position="65"/>
        <end position="74"/>
    </location>
</feature>
<reference evidence="2" key="1">
    <citation type="submission" date="2020-02" db="EMBL/GenBank/DDBJ databases">
        <authorList>
            <person name="Meier V. D."/>
        </authorList>
    </citation>
    <scope>NUCLEOTIDE SEQUENCE</scope>
    <source>
        <strain evidence="2">AVDCRST_MAG93</strain>
    </source>
</reference>
<dbReference type="AlphaFoldDB" id="A0A6J4LHF0"/>
<accession>A0A6J4LHF0</accession>
<evidence type="ECO:0000313" key="2">
    <source>
        <dbReference type="EMBL" id="CAA9332984.1"/>
    </source>
</evidence>
<dbReference type="EMBL" id="CADCTR010002115">
    <property type="protein sequence ID" value="CAA9332984.1"/>
    <property type="molecule type" value="Genomic_DNA"/>
</dbReference>
<evidence type="ECO:0000256" key="1">
    <source>
        <dbReference type="SAM" id="MobiDB-lite"/>
    </source>
</evidence>
<organism evidence="2">
    <name type="scientific">uncultured Chloroflexia bacterium</name>
    <dbReference type="NCBI Taxonomy" id="1672391"/>
    <lineage>
        <taxon>Bacteria</taxon>
        <taxon>Bacillati</taxon>
        <taxon>Chloroflexota</taxon>
        <taxon>Chloroflexia</taxon>
        <taxon>environmental samples</taxon>
    </lineage>
</organism>
<name>A0A6J4LHF0_9CHLR</name>
<proteinExistence type="predicted"/>
<protein>
    <submittedName>
        <fullName evidence="2">Uncharacterized protein</fullName>
    </submittedName>
</protein>
<gene>
    <name evidence="2" type="ORF">AVDCRST_MAG93-6284</name>
</gene>
<feature type="region of interest" description="Disordered" evidence="1">
    <location>
        <begin position="65"/>
        <end position="85"/>
    </location>
</feature>
<sequence length="579" mass="63941">MLGLHALLGSFTLFAAPAYLVDRSDTAAAGTAARCPLNAQTILHRLVGILLVVVVAGCAPTAAPPVSSAVTPTTIAPPPKSTSSATLPVATVITQDSLAQRDAFLNSDQVPDHVLDVTTRALEAMRPRAGEAQHLVVEREVRVHPQVARLRDPYHFKPDDSFVTESWAHYGPDGTVARRRLDNHGSSFSAASVPRRVTWTNGPWGKVYDARANRVFTYSRVFRWSDPAQEFLAVIDDVFRYRQYDLEQHGDAVTLSSTVPITDTPLGFAERTQSWIRSYGEVTFLSTMPLTDTEPGIAEWEPSGLRTRLGLAEWEPSGLRSFGGSGPWLGDLDPVSVTFRTTFDVTTARLDAVEIVANGPFGSTPVQRTTVHTWDHAAPATWDYTPPDDAVVMDGEAPDDQRLHNTDLLQALKAARSPMWGFAQTMMVKHPTLPLRKGPPSPWAEFHRAVENGAAITLSYKRGANHISLTQGPAGMLRPILENTLPRWEWSEQREMLVAGKQRPVWVMKGDSRRAPDDKSVAWAVVELGETLLVMRHDCCAKDREAIWREINFLVRLHADYCAIEGAMMQCRPVPEPKE</sequence>